<organism evidence="1">
    <name type="scientific">uncultured Caudovirales phage</name>
    <dbReference type="NCBI Taxonomy" id="2100421"/>
    <lineage>
        <taxon>Viruses</taxon>
        <taxon>Duplodnaviria</taxon>
        <taxon>Heunggongvirae</taxon>
        <taxon>Uroviricota</taxon>
        <taxon>Caudoviricetes</taxon>
        <taxon>Peduoviridae</taxon>
        <taxon>Maltschvirus</taxon>
        <taxon>Maltschvirus maltsch</taxon>
    </lineage>
</organism>
<evidence type="ECO:0000313" key="1">
    <source>
        <dbReference type="EMBL" id="CAB4148287.1"/>
    </source>
</evidence>
<protein>
    <submittedName>
        <fullName evidence="1">Uncharacterized protein</fullName>
    </submittedName>
</protein>
<feature type="non-terminal residue" evidence="1">
    <location>
        <position position="1111"/>
    </location>
</feature>
<dbReference type="Gene3D" id="6.10.140.2190">
    <property type="match status" value="1"/>
</dbReference>
<reference evidence="1" key="1">
    <citation type="submission" date="2020-04" db="EMBL/GenBank/DDBJ databases">
        <authorList>
            <person name="Chiriac C."/>
            <person name="Salcher M."/>
            <person name="Ghai R."/>
            <person name="Kavagutti S V."/>
        </authorList>
    </citation>
    <scope>NUCLEOTIDE SEQUENCE</scope>
</reference>
<dbReference type="EMBL" id="LR796495">
    <property type="protein sequence ID" value="CAB4148287.1"/>
    <property type="molecule type" value="Genomic_DNA"/>
</dbReference>
<sequence>MANDIIDIIVTDNSDNVQINATPNLVTINVSNTSGNIIGSNYYLASTYSALPITGDTTTLYVINDTSLMYRWNGFAYVQINSSAVVAWGQITGSLANQTDLQNALNAKAPLASPTFTGTVSGITKSMVGLGNVDNTTDLLKPISTATQSALNLKYDASNPAGYTTNVGTVTSVGGTGTVSGLSLSGSVTTSGNLTLGGTLSLTSGNVTTALGYTPYNVTNPSGYISGITSGQVTTALGYTPENSANKGIANGYASLDGGGLVPSTQLPSYVDDVLEFANLAGFPASGTTGKIYVALDTNKIYRWSGATYIEVSPTVGTIWGGITGTLSNQTDLQNALNLKYNTPTGTTAQYVAGDGSLIAFPVAGQSGTIVRLVRNSTGATLTKGTVVYISGATGNNPIVSKAIATGDSTSAQTFGLLQADIANNATGYAVTMGDLIGLDTSAFTEGQQLYLSGTVAGTYTATKQYAPIHLVYIGIITRSHPTLGQIEVKVQNGYELDEIHDVSAQNPANNDIIAFNTTSGLWEKKSIATTLGYTPSNDSLVVHLAGTETITGKKTFNPSVTASSAIAIGTNLTPTLIASANSDTLVGLDINPTFTNGAFTGTTNAVARFNGTSQGFIFADWLGASSNFCIYPKSIPASNNYLLRSDSINTHLNAPSSGGFLTLRIINVIYGQFHPITGNFTLQNGGTFTDAGYRLDVAGTTRFQGTTASDTAPLGSELAAVTGTGTNWTLAGTNLNVGGYTHTIGSVVPLTTSLAAVAGTYYKVAWTITSRTTGYITIDFGGSSNPFYSTSGFSGPRATTTGVLTITPSTDFDGTVVISIKSIGTSSASSTFSTSTGATALEIRAGNDGTSTFIGSNAGSRNISTGGNTFLGQNAGTNNTTGSGNTFIGQYTGVSNTTAGNNIFIGNVVAQNNITGSANLALGGYNTFGSNISGSNNIALGTASLSNSTGSNNNVLGVYGLLSLTSGNNNIALGYQSGRYFGGSTANALTTLDNSILIGHQAYAGGNSQTNQIVIGYQTTGLGSNTTVLGNSSTVTTAIYGNLILGSTTDAGYKLDVTGTARVSGVSTFSSNVGIGTTSPLSGLGNGLTIDGASYAPLYFSNSGTQRGYF</sequence>
<name>A0A6J5MR91_9CAUD</name>
<proteinExistence type="predicted"/>
<gene>
    <name evidence="1" type="ORF">UFOVP520_51</name>
</gene>
<accession>A0A6J5MR91</accession>